<evidence type="ECO:0000256" key="1">
    <source>
        <dbReference type="SAM" id="MobiDB-lite"/>
    </source>
</evidence>
<gene>
    <name evidence="2" type="ORF">RF11_07806</name>
</gene>
<keyword evidence="3" id="KW-1185">Reference proteome</keyword>
<evidence type="ECO:0000313" key="3">
    <source>
        <dbReference type="Proteomes" id="UP000031668"/>
    </source>
</evidence>
<proteinExistence type="predicted"/>
<reference evidence="2 3" key="1">
    <citation type="journal article" date="2014" name="Genome Biol. Evol.">
        <title>The genome of the myxosporean Thelohanellus kitauei shows adaptations to nutrient acquisition within its fish host.</title>
        <authorList>
            <person name="Yang Y."/>
            <person name="Xiong J."/>
            <person name="Zhou Z."/>
            <person name="Huo F."/>
            <person name="Miao W."/>
            <person name="Ran C."/>
            <person name="Liu Y."/>
            <person name="Zhang J."/>
            <person name="Feng J."/>
            <person name="Wang M."/>
            <person name="Wang M."/>
            <person name="Wang L."/>
            <person name="Yao B."/>
        </authorList>
    </citation>
    <scope>NUCLEOTIDE SEQUENCE [LARGE SCALE GENOMIC DNA]</scope>
    <source>
        <strain evidence="2">Wuqing</strain>
    </source>
</reference>
<sequence length="183" mass="20582">MDQPKISDHQSNLSYEPSCLENDQSKHNPLLPNPVLFDHQLNPNKQKSEINTNSHMKSGSYYSTSKITLRLLVDEHYTLPSISLAPVDVPTPSQYMDHAYGVNLMIQGQEGQQIRLQNFHDNYGHVECHMNPFPNNIGYIDAQMGSMIAYPNFCGPPFPDMRPQIPFGEAKMVGDHSAINGGR</sequence>
<organism evidence="2 3">
    <name type="scientific">Thelohanellus kitauei</name>
    <name type="common">Myxosporean</name>
    <dbReference type="NCBI Taxonomy" id="669202"/>
    <lineage>
        <taxon>Eukaryota</taxon>
        <taxon>Metazoa</taxon>
        <taxon>Cnidaria</taxon>
        <taxon>Myxozoa</taxon>
        <taxon>Myxosporea</taxon>
        <taxon>Bivalvulida</taxon>
        <taxon>Platysporina</taxon>
        <taxon>Myxobolidae</taxon>
        <taxon>Thelohanellus</taxon>
    </lineage>
</organism>
<dbReference type="EMBL" id="JWZT01003185">
    <property type="protein sequence ID" value="KII67421.1"/>
    <property type="molecule type" value="Genomic_DNA"/>
</dbReference>
<accession>A0A0C2MJQ6</accession>
<protein>
    <submittedName>
        <fullName evidence="2">Uncharacterized protein</fullName>
    </submittedName>
</protein>
<name>A0A0C2MJQ6_THEKT</name>
<dbReference type="Proteomes" id="UP000031668">
    <property type="component" value="Unassembled WGS sequence"/>
</dbReference>
<dbReference type="AlphaFoldDB" id="A0A0C2MJQ6"/>
<feature type="region of interest" description="Disordered" evidence="1">
    <location>
        <begin position="1"/>
        <end position="32"/>
    </location>
</feature>
<comment type="caution">
    <text evidence="2">The sequence shown here is derived from an EMBL/GenBank/DDBJ whole genome shotgun (WGS) entry which is preliminary data.</text>
</comment>
<evidence type="ECO:0000313" key="2">
    <source>
        <dbReference type="EMBL" id="KII67421.1"/>
    </source>
</evidence>